<reference evidence="2" key="1">
    <citation type="submission" date="2020-09" db="EMBL/GenBank/DDBJ databases">
        <title>Genome-Enabled Discovery of Anthraquinone Biosynthesis in Senna tora.</title>
        <authorList>
            <person name="Kang S.-H."/>
            <person name="Pandey R.P."/>
            <person name="Lee C.-M."/>
            <person name="Sim J.-S."/>
            <person name="Jeong J.-T."/>
            <person name="Choi B.-S."/>
            <person name="Jung M."/>
            <person name="Ginzburg D."/>
            <person name="Zhao K."/>
            <person name="Won S.Y."/>
            <person name="Oh T.-J."/>
            <person name="Yu Y."/>
            <person name="Kim N.-H."/>
            <person name="Lee O.R."/>
            <person name="Lee T.-H."/>
            <person name="Bashyal P."/>
            <person name="Kim T.-S."/>
            <person name="Lee W.-H."/>
            <person name="Kawkins C."/>
            <person name="Kim C.-K."/>
            <person name="Kim J.S."/>
            <person name="Ahn B.O."/>
            <person name="Rhee S.Y."/>
            <person name="Sohng J.K."/>
        </authorList>
    </citation>
    <scope>NUCLEOTIDE SEQUENCE</scope>
    <source>
        <tissue evidence="2">Leaf</tissue>
    </source>
</reference>
<evidence type="ECO:0000256" key="1">
    <source>
        <dbReference type="SAM" id="MobiDB-lite"/>
    </source>
</evidence>
<comment type="caution">
    <text evidence="2">The sequence shown here is derived from an EMBL/GenBank/DDBJ whole genome shotgun (WGS) entry which is preliminary data.</text>
</comment>
<feature type="region of interest" description="Disordered" evidence="1">
    <location>
        <begin position="1"/>
        <end position="29"/>
    </location>
</feature>
<dbReference type="AlphaFoldDB" id="A0A834X1Z8"/>
<dbReference type="Proteomes" id="UP000634136">
    <property type="component" value="Unassembled WGS sequence"/>
</dbReference>
<evidence type="ECO:0000313" key="3">
    <source>
        <dbReference type="Proteomes" id="UP000634136"/>
    </source>
</evidence>
<keyword evidence="3" id="KW-1185">Reference proteome</keyword>
<organism evidence="2 3">
    <name type="scientific">Senna tora</name>
    <dbReference type="NCBI Taxonomy" id="362788"/>
    <lineage>
        <taxon>Eukaryota</taxon>
        <taxon>Viridiplantae</taxon>
        <taxon>Streptophyta</taxon>
        <taxon>Embryophyta</taxon>
        <taxon>Tracheophyta</taxon>
        <taxon>Spermatophyta</taxon>
        <taxon>Magnoliopsida</taxon>
        <taxon>eudicotyledons</taxon>
        <taxon>Gunneridae</taxon>
        <taxon>Pentapetalae</taxon>
        <taxon>rosids</taxon>
        <taxon>fabids</taxon>
        <taxon>Fabales</taxon>
        <taxon>Fabaceae</taxon>
        <taxon>Caesalpinioideae</taxon>
        <taxon>Cassia clade</taxon>
        <taxon>Senna</taxon>
    </lineage>
</organism>
<sequence>MEEIAAESSNSKGIDMDLEGLETYSPSLN</sequence>
<dbReference type="EMBL" id="JAAIUW010000004">
    <property type="protein sequence ID" value="KAF7836900.1"/>
    <property type="molecule type" value="Genomic_DNA"/>
</dbReference>
<gene>
    <name evidence="2" type="ORF">G2W53_011759</name>
</gene>
<protein>
    <submittedName>
        <fullName evidence="2">Uncharacterized protein</fullName>
    </submittedName>
</protein>
<name>A0A834X1Z8_9FABA</name>
<proteinExistence type="predicted"/>
<accession>A0A834X1Z8</accession>
<evidence type="ECO:0000313" key="2">
    <source>
        <dbReference type="EMBL" id="KAF7836900.1"/>
    </source>
</evidence>